<comment type="caution">
    <text evidence="2">The sequence shown here is derived from an EMBL/GenBank/DDBJ whole genome shotgun (WGS) entry which is preliminary data.</text>
</comment>
<keyword evidence="3" id="KW-1185">Reference proteome</keyword>
<feature type="domain" description="Glycosyltransferase 2-like" evidence="1">
    <location>
        <begin position="5"/>
        <end position="130"/>
    </location>
</feature>
<evidence type="ECO:0000259" key="1">
    <source>
        <dbReference type="Pfam" id="PF00535"/>
    </source>
</evidence>
<evidence type="ECO:0000313" key="2">
    <source>
        <dbReference type="EMBL" id="MCU6743069.1"/>
    </source>
</evidence>
<sequence length="305" mass="36156">MIYLSLCIPTNGIEEWVFPVLDRIYEQNVNSDQWEVIVTDNGDNEVFHEKMLNYEEKHEKLIYKKTKAFLFENQIEALRLASGEYLKFMNHRSLLEDGALQWMLNLVKDNMDEKPIIYLSNGELRYKKPQNYATFDEFVRGLKEYASWTTGVGVWKSDFEKMPNDWNYNKISPHSDVLFRERGRSRYLIDDTIWSHDIDASHEKKGKYDLYKAFACEEITITLQLYIDGDISGDTLKYIIKCYEKCVARFYCMFNIMHIPCSYNLKGFDEAMGIFIKKENVIVRAYLTVPQMVIAKIFQYLVRKK</sequence>
<protein>
    <recommendedName>
        <fullName evidence="1">Glycosyltransferase 2-like domain-containing protein</fullName>
    </recommendedName>
</protein>
<organism evidence="2 3">
    <name type="scientific">Suilimivivens aceti</name>
    <dbReference type="NCBI Taxonomy" id="2981774"/>
    <lineage>
        <taxon>Bacteria</taxon>
        <taxon>Bacillati</taxon>
        <taxon>Bacillota</taxon>
        <taxon>Clostridia</taxon>
        <taxon>Lachnospirales</taxon>
        <taxon>Lachnospiraceae</taxon>
        <taxon>Suilimivivens</taxon>
    </lineage>
</organism>
<gene>
    <name evidence="2" type="ORF">OCV77_00875</name>
</gene>
<dbReference type="RefSeq" id="WP_262572447.1">
    <property type="nucleotide sequence ID" value="NZ_JAOQKJ010000001.1"/>
</dbReference>
<proteinExistence type="predicted"/>
<reference evidence="2 3" key="1">
    <citation type="journal article" date="2021" name="ISME Commun">
        <title>Automated analysis of genomic sequences facilitates high-throughput and comprehensive description of bacteria.</title>
        <authorList>
            <person name="Hitch T.C.A."/>
        </authorList>
    </citation>
    <scope>NUCLEOTIDE SEQUENCE [LARGE SCALE GENOMIC DNA]</scope>
    <source>
        <strain evidence="2 3">Sanger_18</strain>
    </source>
</reference>
<accession>A0ABT2SYJ0</accession>
<dbReference type="Pfam" id="PF00535">
    <property type="entry name" value="Glycos_transf_2"/>
    <property type="match status" value="1"/>
</dbReference>
<dbReference type="SUPFAM" id="SSF53448">
    <property type="entry name" value="Nucleotide-diphospho-sugar transferases"/>
    <property type="match status" value="1"/>
</dbReference>
<dbReference type="Proteomes" id="UP001652432">
    <property type="component" value="Unassembled WGS sequence"/>
</dbReference>
<dbReference type="InterPro" id="IPR001173">
    <property type="entry name" value="Glyco_trans_2-like"/>
</dbReference>
<dbReference type="Gene3D" id="3.90.550.10">
    <property type="entry name" value="Spore Coat Polysaccharide Biosynthesis Protein SpsA, Chain A"/>
    <property type="match status" value="1"/>
</dbReference>
<dbReference type="InterPro" id="IPR029044">
    <property type="entry name" value="Nucleotide-diphossugar_trans"/>
</dbReference>
<evidence type="ECO:0000313" key="3">
    <source>
        <dbReference type="Proteomes" id="UP001652432"/>
    </source>
</evidence>
<name>A0ABT2SYJ0_9FIRM</name>
<dbReference type="EMBL" id="JAOQKJ010000001">
    <property type="protein sequence ID" value="MCU6743069.1"/>
    <property type="molecule type" value="Genomic_DNA"/>
</dbReference>